<protein>
    <submittedName>
        <fullName evidence="1">Putative ATP synthase 24 kDa subunit mitochondrial</fullName>
    </submittedName>
</protein>
<dbReference type="ExpressionAtlas" id="A0A1D6QU21">
    <property type="expression patterns" value="baseline and differential"/>
</dbReference>
<gene>
    <name evidence="1" type="ORF">ZEAMMB73_Zm00001d053983</name>
</gene>
<dbReference type="AlphaFoldDB" id="A0A1D6QU21"/>
<reference evidence="1" key="1">
    <citation type="submission" date="2015-12" db="EMBL/GenBank/DDBJ databases">
        <title>Update maize B73 reference genome by single molecule sequencing technologies.</title>
        <authorList>
            <consortium name="Maize Genome Sequencing Project"/>
            <person name="Ware D."/>
        </authorList>
    </citation>
    <scope>NUCLEOTIDE SEQUENCE</scope>
    <source>
        <tissue evidence="1">Seedling</tissue>
    </source>
</reference>
<proteinExistence type="predicted"/>
<organism evidence="1">
    <name type="scientific">Zea mays</name>
    <name type="common">Maize</name>
    <dbReference type="NCBI Taxonomy" id="4577"/>
    <lineage>
        <taxon>Eukaryota</taxon>
        <taxon>Viridiplantae</taxon>
        <taxon>Streptophyta</taxon>
        <taxon>Embryophyta</taxon>
        <taxon>Tracheophyta</taxon>
        <taxon>Spermatophyta</taxon>
        <taxon>Magnoliopsida</taxon>
        <taxon>Liliopsida</taxon>
        <taxon>Poales</taxon>
        <taxon>Poaceae</taxon>
        <taxon>PACMAD clade</taxon>
        <taxon>Panicoideae</taxon>
        <taxon>Andropogonodae</taxon>
        <taxon>Andropogoneae</taxon>
        <taxon>Tripsacinae</taxon>
        <taxon>Zea</taxon>
    </lineage>
</organism>
<sequence>MALAARLVSRSRQLHSVQAAFANGGATQVRSFAKDAAPADRPPVSGDGKLLTLLFCVSYWLKNCFGHVSITIMYMCLNSNCLLLESWKKLKSQIFYLELVVLCDMVA</sequence>
<accession>A0A1D6QU21</accession>
<dbReference type="EMBL" id="CM000780">
    <property type="protein sequence ID" value="AQK60911.1"/>
    <property type="molecule type" value="Genomic_DNA"/>
</dbReference>
<evidence type="ECO:0000313" key="1">
    <source>
        <dbReference type="EMBL" id="AQK60911.1"/>
    </source>
</evidence>
<name>A0A1D6QU21_MAIZE</name>